<keyword evidence="3" id="KW-1185">Reference proteome</keyword>
<keyword evidence="1" id="KW-0472">Membrane</keyword>
<name>A0A397VA17_9GLOM</name>
<evidence type="ECO:0000256" key="1">
    <source>
        <dbReference type="SAM" id="Phobius"/>
    </source>
</evidence>
<keyword evidence="1" id="KW-0812">Transmembrane</keyword>
<comment type="caution">
    <text evidence="2">The sequence shown here is derived from an EMBL/GenBank/DDBJ whole genome shotgun (WGS) entry which is preliminary data.</text>
</comment>
<gene>
    <name evidence="2" type="ORF">C2G38_2188907</name>
</gene>
<dbReference type="Proteomes" id="UP000266673">
    <property type="component" value="Unassembled WGS sequence"/>
</dbReference>
<proteinExistence type="predicted"/>
<dbReference type="AlphaFoldDB" id="A0A397VA17"/>
<evidence type="ECO:0000313" key="3">
    <source>
        <dbReference type="Proteomes" id="UP000266673"/>
    </source>
</evidence>
<keyword evidence="1" id="KW-1133">Transmembrane helix</keyword>
<evidence type="ECO:0000313" key="2">
    <source>
        <dbReference type="EMBL" id="RIB16823.1"/>
    </source>
</evidence>
<accession>A0A397VA17</accession>
<dbReference type="EMBL" id="QKWP01000648">
    <property type="protein sequence ID" value="RIB16823.1"/>
    <property type="molecule type" value="Genomic_DNA"/>
</dbReference>
<reference evidence="2 3" key="1">
    <citation type="submission" date="2018-06" db="EMBL/GenBank/DDBJ databases">
        <title>Comparative genomics reveals the genomic features of Rhizophagus irregularis, R. cerebriforme, R. diaphanum and Gigaspora rosea, and their symbiotic lifestyle signature.</title>
        <authorList>
            <person name="Morin E."/>
            <person name="San Clemente H."/>
            <person name="Chen E.C.H."/>
            <person name="De La Providencia I."/>
            <person name="Hainaut M."/>
            <person name="Kuo A."/>
            <person name="Kohler A."/>
            <person name="Murat C."/>
            <person name="Tang N."/>
            <person name="Roy S."/>
            <person name="Loubradou J."/>
            <person name="Henrissat B."/>
            <person name="Grigoriev I.V."/>
            <person name="Corradi N."/>
            <person name="Roux C."/>
            <person name="Martin F.M."/>
        </authorList>
    </citation>
    <scope>NUCLEOTIDE SEQUENCE [LARGE SCALE GENOMIC DNA]</scope>
    <source>
        <strain evidence="2 3">DAOM 194757</strain>
    </source>
</reference>
<organism evidence="2 3">
    <name type="scientific">Gigaspora rosea</name>
    <dbReference type="NCBI Taxonomy" id="44941"/>
    <lineage>
        <taxon>Eukaryota</taxon>
        <taxon>Fungi</taxon>
        <taxon>Fungi incertae sedis</taxon>
        <taxon>Mucoromycota</taxon>
        <taxon>Glomeromycotina</taxon>
        <taxon>Glomeromycetes</taxon>
        <taxon>Diversisporales</taxon>
        <taxon>Gigasporaceae</taxon>
        <taxon>Gigaspora</taxon>
    </lineage>
</organism>
<sequence>MGRASNLLLKSLVPLLFKNTLLLFFLSIFILDFFDKLEIVLPKINFGNLNISCCSYEGFGVVIKNVK</sequence>
<protein>
    <submittedName>
        <fullName evidence="2">Uncharacterized protein</fullName>
    </submittedName>
</protein>
<feature type="transmembrane region" description="Helical" evidence="1">
    <location>
        <begin position="12"/>
        <end position="34"/>
    </location>
</feature>